<evidence type="ECO:0000256" key="7">
    <source>
        <dbReference type="ARBA" id="ARBA00023160"/>
    </source>
</evidence>
<dbReference type="InterPro" id="IPR002864">
    <property type="entry name" value="Acyl-ACP_thioesterase_NHD"/>
</dbReference>
<dbReference type="PANTHER" id="PTHR31727:SF6">
    <property type="entry name" value="OLEOYL-ACYL CARRIER PROTEIN THIOESTERASE 1, CHLOROPLASTIC"/>
    <property type="match status" value="1"/>
</dbReference>
<feature type="domain" description="Acyl-ACP thioesterase N-terminal hotdog" evidence="8">
    <location>
        <begin position="37"/>
        <end position="157"/>
    </location>
</feature>
<dbReference type="InterPro" id="IPR049427">
    <property type="entry name" value="Acyl-ACP_TE_C"/>
</dbReference>
<proteinExistence type="inferred from homology"/>
<evidence type="ECO:0000256" key="1">
    <source>
        <dbReference type="ARBA" id="ARBA00006500"/>
    </source>
</evidence>
<keyword evidence="2" id="KW-0444">Lipid biosynthesis</keyword>
<dbReference type="AlphaFoldDB" id="A0A2V1JRM0"/>
<dbReference type="Proteomes" id="UP000245288">
    <property type="component" value="Unassembled WGS sequence"/>
</dbReference>
<evidence type="ECO:0000259" key="9">
    <source>
        <dbReference type="Pfam" id="PF20791"/>
    </source>
</evidence>
<feature type="domain" description="Acyl-ACP thioesterase-like C-terminal" evidence="9">
    <location>
        <begin position="189"/>
        <end position="249"/>
    </location>
</feature>
<dbReference type="Gene3D" id="3.10.129.10">
    <property type="entry name" value="Hotdog Thioesterase"/>
    <property type="match status" value="1"/>
</dbReference>
<dbReference type="GO" id="GO:0000036">
    <property type="term" value="F:acyl carrier activity"/>
    <property type="evidence" value="ECO:0007669"/>
    <property type="project" value="TreeGrafter"/>
</dbReference>
<evidence type="ECO:0000256" key="6">
    <source>
        <dbReference type="ARBA" id="ARBA00023098"/>
    </source>
</evidence>
<accession>A0A2V1JRM0</accession>
<evidence type="ECO:0000313" key="10">
    <source>
        <dbReference type="EMBL" id="PWE86886.1"/>
    </source>
</evidence>
<gene>
    <name evidence="10" type="ORF">LG34_07340</name>
</gene>
<keyword evidence="3" id="KW-0378">Hydrolase</keyword>
<name>A0A2V1JRM0_EUBRA</name>
<keyword evidence="5" id="KW-0809">Transit peptide</keyword>
<keyword evidence="4" id="KW-0276">Fatty acid metabolism</keyword>
<evidence type="ECO:0000256" key="4">
    <source>
        <dbReference type="ARBA" id="ARBA00022832"/>
    </source>
</evidence>
<dbReference type="Pfam" id="PF01643">
    <property type="entry name" value="Acyl-ACP_TE"/>
    <property type="match status" value="1"/>
</dbReference>
<dbReference type="InterPro" id="IPR045023">
    <property type="entry name" value="FATA/B"/>
</dbReference>
<evidence type="ECO:0000256" key="2">
    <source>
        <dbReference type="ARBA" id="ARBA00022516"/>
    </source>
</evidence>
<evidence type="ECO:0000256" key="3">
    <source>
        <dbReference type="ARBA" id="ARBA00022801"/>
    </source>
</evidence>
<comment type="caution">
    <text evidence="10">The sequence shown here is derived from an EMBL/GenBank/DDBJ whole genome shotgun (WGS) entry which is preliminary data.</text>
</comment>
<organism evidence="10 11">
    <name type="scientific">Eubacterium ramulus</name>
    <dbReference type="NCBI Taxonomy" id="39490"/>
    <lineage>
        <taxon>Bacteria</taxon>
        <taxon>Bacillati</taxon>
        <taxon>Bacillota</taxon>
        <taxon>Clostridia</taxon>
        <taxon>Eubacteriales</taxon>
        <taxon>Eubacteriaceae</taxon>
        <taxon>Eubacterium</taxon>
    </lineage>
</organism>
<reference evidence="10 11" key="1">
    <citation type="submission" date="2014-09" db="EMBL/GenBank/DDBJ databases">
        <title>Butyrate-producing bacteria isolated from human gut.</title>
        <authorList>
            <person name="Zhang Q."/>
            <person name="Zhao L."/>
        </authorList>
    </citation>
    <scope>NUCLEOTIDE SEQUENCE [LARGE SCALE GENOMIC DNA]</scope>
    <source>
        <strain evidence="10 11">21</strain>
    </source>
</reference>
<dbReference type="EMBL" id="JRFU01000079">
    <property type="protein sequence ID" value="PWE86886.1"/>
    <property type="molecule type" value="Genomic_DNA"/>
</dbReference>
<evidence type="ECO:0000313" key="11">
    <source>
        <dbReference type="Proteomes" id="UP000245288"/>
    </source>
</evidence>
<protein>
    <recommendedName>
        <fullName evidence="12">Acyl-ACP thioesterase</fullName>
    </recommendedName>
</protein>
<sequence length="270" mass="31292">MVSHGIKNKNTMIQAEVRNMGVPVFTAEHTKGVCQIMFEISDEMTNSDGRMSIGSLARQMQRITEIHFDQEAGLTGEELLAKGMSWVISWTNIELERLPTKGEKVILRIWPGKNKVNLYSRIYAMYTEAGEPLMATSSLFLLMDQNTRTVAAQPEEMKIMNPVIIAGEPNLPKLQQKFPKEYRNQLLRTVSTEEIDYNGHLNNSRYLDWTEALMDEDFYAEHKPKNIWVQYAKELREGENVKLQYVWEEDVMYLRGVHNGENSFLVKMMF</sequence>
<keyword evidence="6" id="KW-0443">Lipid metabolism</keyword>
<dbReference type="GO" id="GO:0016297">
    <property type="term" value="F:fatty acyl-[ACP] hydrolase activity"/>
    <property type="evidence" value="ECO:0007669"/>
    <property type="project" value="InterPro"/>
</dbReference>
<evidence type="ECO:0000259" key="8">
    <source>
        <dbReference type="Pfam" id="PF01643"/>
    </source>
</evidence>
<evidence type="ECO:0008006" key="12">
    <source>
        <dbReference type="Google" id="ProtNLM"/>
    </source>
</evidence>
<dbReference type="PANTHER" id="PTHR31727">
    <property type="entry name" value="OLEOYL-ACYL CARRIER PROTEIN THIOESTERASE 1, CHLOROPLASTIC"/>
    <property type="match status" value="1"/>
</dbReference>
<evidence type="ECO:0000256" key="5">
    <source>
        <dbReference type="ARBA" id="ARBA00022946"/>
    </source>
</evidence>
<keyword evidence="11" id="KW-1185">Reference proteome</keyword>
<dbReference type="SUPFAM" id="SSF54637">
    <property type="entry name" value="Thioesterase/thiol ester dehydrase-isomerase"/>
    <property type="match status" value="2"/>
</dbReference>
<comment type="similarity">
    <text evidence="1">Belongs to the acyl-ACP thioesterase family.</text>
</comment>
<dbReference type="OrthoDB" id="9801517at2"/>
<dbReference type="Pfam" id="PF20791">
    <property type="entry name" value="Acyl-ACP_TE_C"/>
    <property type="match status" value="1"/>
</dbReference>
<keyword evidence="7" id="KW-0275">Fatty acid biosynthesis</keyword>
<dbReference type="InterPro" id="IPR029069">
    <property type="entry name" value="HotDog_dom_sf"/>
</dbReference>